<dbReference type="InterPro" id="IPR042078">
    <property type="entry name" value="Lys-tRNA-ligase_SC_fold"/>
</dbReference>
<organism evidence="11 12">
    <name type="scientific">Methanopyrus kandleri</name>
    <dbReference type="NCBI Taxonomy" id="2320"/>
    <lineage>
        <taxon>Archaea</taxon>
        <taxon>Methanobacteriati</taxon>
        <taxon>Methanobacteriota</taxon>
        <taxon>Methanomada group</taxon>
        <taxon>Methanopyri</taxon>
        <taxon>Methanopyrales</taxon>
        <taxon>Methanopyraceae</taxon>
        <taxon>Methanopyrus</taxon>
    </lineage>
</organism>
<evidence type="ECO:0000256" key="6">
    <source>
        <dbReference type="ARBA" id="ARBA00022840"/>
    </source>
</evidence>
<dbReference type="AlphaFoldDB" id="A0A832SSM9"/>
<evidence type="ECO:0000256" key="9">
    <source>
        <dbReference type="ARBA" id="ARBA00048573"/>
    </source>
</evidence>
<dbReference type="SUPFAM" id="SSF48163">
    <property type="entry name" value="An anticodon-binding domain of class I aminoacyl-tRNA synthetases"/>
    <property type="match status" value="1"/>
</dbReference>
<evidence type="ECO:0000256" key="4">
    <source>
        <dbReference type="ARBA" id="ARBA00022598"/>
    </source>
</evidence>
<evidence type="ECO:0000313" key="12">
    <source>
        <dbReference type="Proteomes" id="UP000619545"/>
    </source>
</evidence>
<proteinExistence type="inferred from homology"/>
<keyword evidence="8 10" id="KW-0030">Aminoacyl-tRNA synthetase</keyword>
<name>A0A832SSM9_9EURY</name>
<dbReference type="InterPro" id="IPR002904">
    <property type="entry name" value="Lys-tRNA-ligase"/>
</dbReference>
<dbReference type="SUPFAM" id="SSF52374">
    <property type="entry name" value="Nucleotidylyl transferase"/>
    <property type="match status" value="1"/>
</dbReference>
<dbReference type="PANTHER" id="PTHR37940">
    <property type="entry name" value="LYSINE--TRNA LIGASE"/>
    <property type="match status" value="1"/>
</dbReference>
<feature type="short sequence motif" description="'KMSKS' region" evidence="10">
    <location>
        <begin position="301"/>
        <end position="305"/>
    </location>
</feature>
<feature type="short sequence motif" description="'HIGH' region" evidence="10">
    <location>
        <begin position="37"/>
        <end position="45"/>
    </location>
</feature>
<dbReference type="Gene3D" id="6.10.20.10">
    <property type="entry name" value="Lysine tRNA ligase, stem contact fold domain"/>
    <property type="match status" value="1"/>
</dbReference>
<dbReference type="OMA" id="DWPMRWA"/>
<reference evidence="11" key="1">
    <citation type="journal article" date="2020" name="bioRxiv">
        <title>A rank-normalized archaeal taxonomy based on genome phylogeny resolves widespread incomplete and uneven classifications.</title>
        <authorList>
            <person name="Rinke C."/>
            <person name="Chuvochina M."/>
            <person name="Mussig A.J."/>
            <person name="Chaumeil P.-A."/>
            <person name="Waite D.W."/>
            <person name="Whitman W.B."/>
            <person name="Parks D.H."/>
            <person name="Hugenholtz P."/>
        </authorList>
    </citation>
    <scope>NUCLEOTIDE SEQUENCE</scope>
    <source>
        <strain evidence="11">UBA8853</strain>
    </source>
</reference>
<dbReference type="RefSeq" id="WP_011019354.1">
    <property type="nucleotide sequence ID" value="NZ_DUJS01000001.1"/>
</dbReference>
<dbReference type="GO" id="GO:0000049">
    <property type="term" value="F:tRNA binding"/>
    <property type="evidence" value="ECO:0007669"/>
    <property type="project" value="InterPro"/>
</dbReference>
<dbReference type="Pfam" id="PF01921">
    <property type="entry name" value="tRNA-synt_1f"/>
    <property type="match status" value="1"/>
</dbReference>
<dbReference type="GO" id="GO:0005737">
    <property type="term" value="C:cytoplasm"/>
    <property type="evidence" value="ECO:0007669"/>
    <property type="project" value="UniProtKB-SubCell"/>
</dbReference>
<evidence type="ECO:0000313" key="11">
    <source>
        <dbReference type="EMBL" id="HII69612.1"/>
    </source>
</evidence>
<evidence type="ECO:0000256" key="5">
    <source>
        <dbReference type="ARBA" id="ARBA00022741"/>
    </source>
</evidence>
<dbReference type="GeneID" id="1477087"/>
<dbReference type="EC" id="6.1.1.6" evidence="10"/>
<dbReference type="GO" id="GO:0006430">
    <property type="term" value="P:lysyl-tRNA aminoacylation"/>
    <property type="evidence" value="ECO:0007669"/>
    <property type="project" value="UniProtKB-UniRule"/>
</dbReference>
<dbReference type="GO" id="GO:0005524">
    <property type="term" value="F:ATP binding"/>
    <property type="evidence" value="ECO:0007669"/>
    <property type="project" value="UniProtKB-UniRule"/>
</dbReference>
<dbReference type="EMBL" id="DUJS01000001">
    <property type="protein sequence ID" value="HII69612.1"/>
    <property type="molecule type" value="Genomic_DNA"/>
</dbReference>
<dbReference type="GO" id="GO:0004824">
    <property type="term" value="F:lysine-tRNA ligase activity"/>
    <property type="evidence" value="ECO:0007669"/>
    <property type="project" value="UniProtKB-UniRule"/>
</dbReference>
<comment type="similarity">
    <text evidence="2 10">Belongs to the class-I aminoacyl-tRNA synthetase family.</text>
</comment>
<sequence>MTKEHWSEVKAREVTEHCRKHADELPDEIVVASGASTSGRLHVGNARDVLTADAVARVLRERYHEDVRVVWISDDVDPLRRIPRDLDGRLSEDYLGVPYKAIPVGDEPYSDRWARNFVEELREFGAEVEWISSAELYTDNGFVKLVREVVNDYYGGGGRLASVLERFGLEDARVYMPVCEECGRIATTRVVDVDGWRIEYVCEGRHEIGDAVLEGCGHRGELDLRKPIEVNGFEIPPGKLGWKIEWPTRWVYLGVACEPFGKDHYVAGGSYEVGSAIAEEFFGFPAPVPVPYEWITLDGKAMSSSKGHYVTLSDWGEVCHREVLRYLVLRGKPLKHLDLDLRFGLLQAVDDYDELEKRYFAGEADERERRIYELSRVDEIPEECPPHVPFRFCAVVAQVVGIEDDVSEEEFERALEIFRRTGHLEAEPEGFGREWLRERLEKASRWVDRYAPEEARFRVREEPEPVELSDKEREFLEDLVRRLESETTKEDPETLQRTVFEAARTAGLRPADAFRVFYNVVVGKDRGPRAGTLIAAVGVDRISRLIRGCLEASED</sequence>
<keyword evidence="5 10" id="KW-0547">Nucleotide-binding</keyword>
<evidence type="ECO:0000256" key="1">
    <source>
        <dbReference type="ARBA" id="ARBA00004496"/>
    </source>
</evidence>
<dbReference type="InterPro" id="IPR014729">
    <property type="entry name" value="Rossmann-like_a/b/a_fold"/>
</dbReference>
<evidence type="ECO:0000256" key="2">
    <source>
        <dbReference type="ARBA" id="ARBA00005594"/>
    </source>
</evidence>
<evidence type="ECO:0000256" key="10">
    <source>
        <dbReference type="HAMAP-Rule" id="MF_00177"/>
    </source>
</evidence>
<dbReference type="Gene3D" id="1.10.10.770">
    <property type="match status" value="1"/>
</dbReference>
<comment type="caution">
    <text evidence="10">Lacks conserved residue(s) required for the propagation of feature annotation.</text>
</comment>
<protein>
    <recommendedName>
        <fullName evidence="10">Lysine--tRNA ligase</fullName>
        <ecNumber evidence="10">6.1.1.6</ecNumber>
    </recommendedName>
    <alternativeName>
        <fullName evidence="10">Lysyl-tRNA synthetase</fullName>
        <shortName evidence="10">LysRS</shortName>
    </alternativeName>
</protein>
<dbReference type="SMR" id="A0A832SSM9"/>
<evidence type="ECO:0000256" key="7">
    <source>
        <dbReference type="ARBA" id="ARBA00022917"/>
    </source>
</evidence>
<evidence type="ECO:0000256" key="3">
    <source>
        <dbReference type="ARBA" id="ARBA00022490"/>
    </source>
</evidence>
<keyword evidence="3 10" id="KW-0963">Cytoplasm</keyword>
<dbReference type="InterPro" id="IPR008925">
    <property type="entry name" value="aa_tRNA-synth_I_cd-bd_sf"/>
</dbReference>
<accession>A0A832SSM9</accession>
<keyword evidence="6 10" id="KW-0067">ATP-binding</keyword>
<comment type="caution">
    <text evidence="11">The sequence shown here is derived from an EMBL/GenBank/DDBJ whole genome shotgun (WGS) entry which is preliminary data.</text>
</comment>
<evidence type="ECO:0000256" key="8">
    <source>
        <dbReference type="ARBA" id="ARBA00023146"/>
    </source>
</evidence>
<dbReference type="Proteomes" id="UP000619545">
    <property type="component" value="Unassembled WGS sequence"/>
</dbReference>
<dbReference type="Gene3D" id="3.40.50.620">
    <property type="entry name" value="HUPs"/>
    <property type="match status" value="2"/>
</dbReference>
<dbReference type="InterPro" id="IPR020751">
    <property type="entry name" value="aa-tRNA-synth_I_codon-bd_sub2"/>
</dbReference>
<gene>
    <name evidence="10 11" type="primary">lysS</name>
    <name evidence="11" type="ORF">HA336_00065</name>
</gene>
<comment type="catalytic activity">
    <reaction evidence="9 10">
        <text>tRNA(Lys) + L-lysine + ATP = L-lysyl-tRNA(Lys) + AMP + diphosphate</text>
        <dbReference type="Rhea" id="RHEA:20792"/>
        <dbReference type="Rhea" id="RHEA-COMP:9696"/>
        <dbReference type="Rhea" id="RHEA-COMP:9697"/>
        <dbReference type="ChEBI" id="CHEBI:30616"/>
        <dbReference type="ChEBI" id="CHEBI:32551"/>
        <dbReference type="ChEBI" id="CHEBI:33019"/>
        <dbReference type="ChEBI" id="CHEBI:78442"/>
        <dbReference type="ChEBI" id="CHEBI:78529"/>
        <dbReference type="ChEBI" id="CHEBI:456215"/>
        <dbReference type="EC" id="6.1.1.6"/>
    </reaction>
</comment>
<dbReference type="NCBIfam" id="TIGR00467">
    <property type="entry name" value="lysS_arch"/>
    <property type="match status" value="1"/>
</dbReference>
<comment type="subcellular location">
    <subcellularLocation>
        <location evidence="1 10">Cytoplasm</location>
    </subcellularLocation>
</comment>
<dbReference type="HAMAP" id="MF_00177">
    <property type="entry name" value="Lys_tRNA_synth_class1"/>
    <property type="match status" value="1"/>
</dbReference>
<dbReference type="PANTHER" id="PTHR37940:SF1">
    <property type="entry name" value="LYSINE--TRNA LIGASE"/>
    <property type="match status" value="1"/>
</dbReference>
<keyword evidence="7 10" id="KW-0648">Protein biosynthesis</keyword>
<dbReference type="Gene3D" id="1.10.10.350">
    <property type="match status" value="1"/>
</dbReference>
<keyword evidence="4 10" id="KW-0436">Ligase</keyword>